<comment type="caution">
    <text evidence="1">The sequence shown here is derived from an EMBL/GenBank/DDBJ whole genome shotgun (WGS) entry which is preliminary data.</text>
</comment>
<proteinExistence type="predicted"/>
<sequence>MSEVEEQVMSNNNVNVAYNKVDGVGVGVGGVALGSIEQQSHAGGGGVGNEGRMRHERGNGHNIVVGNAGGYGRGNMQGMGNRALSGPMWNRGPGAVGGRGMIGNGGNGFGQGIDGDPPLMHPHSIGFGPGFGAPMGRMGSYGGFLGAPSPPFSGESSSSTQLDVKRSGVHLVLPYVEEGEEINPSTNESSSFNFLDLDEFPQDFVRSDPFTPLDSDEFPQGCVRSHPFTPLDSDEFPQVPVASHTCTPLDSDEFPQGFVRSHPFTPLDSDEFPQVPVASDEDE</sequence>
<organism evidence="1 2">
    <name type="scientific">Pistacia atlantica</name>
    <dbReference type="NCBI Taxonomy" id="434234"/>
    <lineage>
        <taxon>Eukaryota</taxon>
        <taxon>Viridiplantae</taxon>
        <taxon>Streptophyta</taxon>
        <taxon>Embryophyta</taxon>
        <taxon>Tracheophyta</taxon>
        <taxon>Spermatophyta</taxon>
        <taxon>Magnoliopsida</taxon>
        <taxon>eudicotyledons</taxon>
        <taxon>Gunneridae</taxon>
        <taxon>Pentapetalae</taxon>
        <taxon>rosids</taxon>
        <taxon>malvids</taxon>
        <taxon>Sapindales</taxon>
        <taxon>Anacardiaceae</taxon>
        <taxon>Pistacia</taxon>
    </lineage>
</organism>
<keyword evidence="2" id="KW-1185">Reference proteome</keyword>
<reference evidence="2" key="1">
    <citation type="journal article" date="2023" name="G3 (Bethesda)">
        <title>Genome assembly and association tests identify interacting loci associated with vigor, precocity, and sex in interspecific pistachio rootstocks.</title>
        <authorList>
            <person name="Palmer W."/>
            <person name="Jacygrad E."/>
            <person name="Sagayaradj S."/>
            <person name="Cavanaugh K."/>
            <person name="Han R."/>
            <person name="Bertier L."/>
            <person name="Beede B."/>
            <person name="Kafkas S."/>
            <person name="Golino D."/>
            <person name="Preece J."/>
            <person name="Michelmore R."/>
        </authorList>
    </citation>
    <scope>NUCLEOTIDE SEQUENCE [LARGE SCALE GENOMIC DNA]</scope>
</reference>
<dbReference type="Proteomes" id="UP001164250">
    <property type="component" value="Chromosome 10"/>
</dbReference>
<name>A0ACC1AHX5_9ROSI</name>
<gene>
    <name evidence="1" type="ORF">Patl1_07809</name>
</gene>
<evidence type="ECO:0000313" key="2">
    <source>
        <dbReference type="Proteomes" id="UP001164250"/>
    </source>
</evidence>
<evidence type="ECO:0000313" key="1">
    <source>
        <dbReference type="EMBL" id="KAJ0086361.1"/>
    </source>
</evidence>
<protein>
    <submittedName>
        <fullName evidence="1">Uncharacterized protein</fullName>
    </submittedName>
</protein>
<dbReference type="EMBL" id="CM047906">
    <property type="protein sequence ID" value="KAJ0086361.1"/>
    <property type="molecule type" value="Genomic_DNA"/>
</dbReference>
<accession>A0ACC1AHX5</accession>